<protein>
    <submittedName>
        <fullName evidence="1">Uncharacterized protein</fullName>
    </submittedName>
</protein>
<name>A0A401X861_ACEPA</name>
<dbReference type="EMBL" id="BDEV01000134">
    <property type="protein sequence ID" value="GCD63933.1"/>
    <property type="molecule type" value="Genomic_DNA"/>
</dbReference>
<gene>
    <name evidence="1" type="ORF">NBRC3278_3026</name>
</gene>
<evidence type="ECO:0000313" key="2">
    <source>
        <dbReference type="Proteomes" id="UP000287385"/>
    </source>
</evidence>
<keyword evidence="2" id="KW-1185">Reference proteome</keyword>
<reference evidence="1 2" key="1">
    <citation type="submission" date="2016-06" db="EMBL/GenBank/DDBJ databases">
        <title>Acetobacter pasteurianus NBRC 3278 whole genome sequencing project.</title>
        <authorList>
            <person name="Matsutani M."/>
            <person name="Shiwa Y."/>
            <person name="Okamoto-Kainuma A."/>
            <person name="Ishikawa M."/>
            <person name="Koizumi Y."/>
            <person name="Yoshikawa H."/>
            <person name="Yakushi T."/>
            <person name="Matsushita K."/>
        </authorList>
    </citation>
    <scope>NUCLEOTIDE SEQUENCE [LARGE SCALE GENOMIC DNA]</scope>
    <source>
        <strain evidence="1 2">NBRC 3278</strain>
    </source>
</reference>
<evidence type="ECO:0000313" key="1">
    <source>
        <dbReference type="EMBL" id="GCD63933.1"/>
    </source>
</evidence>
<accession>A0A401X861</accession>
<organism evidence="1 2">
    <name type="scientific">Acetobacter pasteurianus NBRC 3278</name>
    <dbReference type="NCBI Taxonomy" id="1226660"/>
    <lineage>
        <taxon>Bacteria</taxon>
        <taxon>Pseudomonadati</taxon>
        <taxon>Pseudomonadota</taxon>
        <taxon>Alphaproteobacteria</taxon>
        <taxon>Acetobacterales</taxon>
        <taxon>Acetobacteraceae</taxon>
        <taxon>Acetobacter</taxon>
    </lineage>
</organism>
<dbReference type="RefSeq" id="WP_124297789.1">
    <property type="nucleotide sequence ID" value="NZ_BDEV01000134.1"/>
</dbReference>
<comment type="caution">
    <text evidence="1">The sequence shown here is derived from an EMBL/GenBank/DDBJ whole genome shotgun (WGS) entry which is preliminary data.</text>
</comment>
<proteinExistence type="predicted"/>
<dbReference type="AlphaFoldDB" id="A0A401X861"/>
<dbReference type="Proteomes" id="UP000287385">
    <property type="component" value="Unassembled WGS sequence"/>
</dbReference>
<sequence length="221" mass="25041">MSDKSPSDQADDPRREIFKQHTSESFAALGRYIQEFELMVDCIRSQCTSFLGGSVRSQIVFSHHAFTAQPLFDLYRALILNELSENPTKILPEDQNLARNLLNDLTAYIQNSVKVRNDIVHGTWRIGWASVNQTDFQNIAVHKLKLVKDGYKIVTPVSSASDLDREIEEIKHIHQLLSKLGGCIAMPLCLDINMPPASKNIFYDKTSKTWSVSLPIESYQT</sequence>